<dbReference type="RefSeq" id="WP_110311457.1">
    <property type="nucleotide sequence ID" value="NZ_QICL01000020.1"/>
</dbReference>
<reference evidence="2 3" key="1">
    <citation type="submission" date="2018-03" db="EMBL/GenBank/DDBJ databases">
        <title>Genomic Encyclopedia of Archaeal and Bacterial Type Strains, Phase II (KMG-II): from individual species to whole genera.</title>
        <authorList>
            <person name="Goeker M."/>
        </authorList>
    </citation>
    <scope>NUCLEOTIDE SEQUENCE [LARGE SCALE GENOMIC DNA]</scope>
    <source>
        <strain evidence="2 3">DSM 100214</strain>
    </source>
</reference>
<dbReference type="Proteomes" id="UP000247973">
    <property type="component" value="Unassembled WGS sequence"/>
</dbReference>
<evidence type="ECO:0000259" key="1">
    <source>
        <dbReference type="Pfam" id="PF13568"/>
    </source>
</evidence>
<feature type="domain" description="Outer membrane protein beta-barrel" evidence="1">
    <location>
        <begin position="21"/>
        <end position="187"/>
    </location>
</feature>
<evidence type="ECO:0000313" key="2">
    <source>
        <dbReference type="EMBL" id="PXV62320.1"/>
    </source>
</evidence>
<protein>
    <submittedName>
        <fullName evidence="2">Outer membrane protein with beta-barrel domain</fullName>
    </submittedName>
</protein>
<dbReference type="AlphaFoldDB" id="A0A2V3PL36"/>
<gene>
    <name evidence="2" type="ORF">CLV62_1207</name>
</gene>
<dbReference type="EMBL" id="QICL01000020">
    <property type="protein sequence ID" value="PXV62320.1"/>
    <property type="molecule type" value="Genomic_DNA"/>
</dbReference>
<dbReference type="InterPro" id="IPR025665">
    <property type="entry name" value="Beta-barrel_OMP_2"/>
</dbReference>
<dbReference type="Pfam" id="PF13568">
    <property type="entry name" value="OMP_b-brl_2"/>
    <property type="match status" value="1"/>
</dbReference>
<keyword evidence="3" id="KW-1185">Reference proteome</keyword>
<name>A0A2V3PL36_9BACT</name>
<sequence length="208" mass="22683">MKKLILLSIVLCFVATVSAQIRYGIKAGGNLSFLYTSGSNEGFNSDQYNGRFGYHFGGVMEYSLSEIFSIQPELMYLNHGASLKKDNSFGMKDGHITLNTLQLPINLKASFNMGKSNSKVFVYGGPYIGYNIYGKVAGKVDGKAVDNELYTKDSNMKRFDYGVGIGVGIEVNKFVISLGNQIGMNDISGSEKGKMKTGNLSLSAGYFF</sequence>
<organism evidence="2 3">
    <name type="scientific">Dysgonomonas alginatilytica</name>
    <dbReference type="NCBI Taxonomy" id="1605892"/>
    <lineage>
        <taxon>Bacteria</taxon>
        <taxon>Pseudomonadati</taxon>
        <taxon>Bacteroidota</taxon>
        <taxon>Bacteroidia</taxon>
        <taxon>Bacteroidales</taxon>
        <taxon>Dysgonomonadaceae</taxon>
        <taxon>Dysgonomonas</taxon>
    </lineage>
</organism>
<proteinExistence type="predicted"/>
<dbReference type="OrthoDB" id="1041121at2"/>
<comment type="caution">
    <text evidence="2">The sequence shown here is derived from an EMBL/GenBank/DDBJ whole genome shotgun (WGS) entry which is preliminary data.</text>
</comment>
<accession>A0A2V3PL36</accession>
<evidence type="ECO:0000313" key="3">
    <source>
        <dbReference type="Proteomes" id="UP000247973"/>
    </source>
</evidence>